<dbReference type="EMBL" id="CP049811">
    <property type="protein sequence ID" value="QIK41119.1"/>
    <property type="molecule type" value="Genomic_DNA"/>
</dbReference>
<dbReference type="AlphaFoldDB" id="A0A6G7VM49"/>
<name>A0A6G7VM49_9RHOB</name>
<gene>
    <name evidence="1" type="ORF">G8E03_10275</name>
</gene>
<dbReference type="Proteomes" id="UP000500791">
    <property type="component" value="Chromosome"/>
</dbReference>
<reference evidence="1 2" key="1">
    <citation type="submission" date="2020-03" db="EMBL/GenBank/DDBJ databases">
        <title>Complete genome sequence of Monaibacterium sp. ALG8 with diverse plasmids.</title>
        <authorList>
            <person name="Sun C."/>
        </authorList>
    </citation>
    <scope>NUCLEOTIDE SEQUENCE [LARGE SCALE GENOMIC DNA]</scope>
    <source>
        <strain evidence="1 2">ALG8</strain>
    </source>
</reference>
<sequence>MLGLGVYDEVRQAGLQSQDWQDIRTRINHAKPEPLAFCLGCNEPAHVKAATSTERIPHFAHYKGGGLSCPWGEDGGRNPDDVRASIYAGNQESPLHKSMCNQVLELISLDPRYELGSGVVDGYLPPNGGGRGRWPDVRFNLDDLGKFAVEVQLAPSLATEVVARSKYYLSQGIHLIWLVPWYTFDRVTRAFTADIAQEAGGNLFVLDDSAVAASLERQTLCLWAVWQADTGMERRLISLDDLEYRSDRHPLFKDVATPAVFREASLRRESLIGELIRTKSNWSSAIVHPVTGERDSDFDRLLRVMFSIWAEADGRWVNFLNRQENISGLLNAYLNSQDGQCRAQIINDMLTRTRAFGQIRATVWDKMRDALRHPQLSVVDPTISEAMSYFPEVYRADLRGDPIRTDILPDWAT</sequence>
<evidence type="ECO:0000313" key="2">
    <source>
        <dbReference type="Proteomes" id="UP000500791"/>
    </source>
</evidence>
<organism evidence="1 2">
    <name type="scientific">Pontivivens nitratireducens</name>
    <dbReference type="NCBI Taxonomy" id="2758038"/>
    <lineage>
        <taxon>Bacteria</taxon>
        <taxon>Pseudomonadati</taxon>
        <taxon>Pseudomonadota</taxon>
        <taxon>Alphaproteobacteria</taxon>
        <taxon>Rhodobacterales</taxon>
        <taxon>Paracoccaceae</taxon>
        <taxon>Pontivivens</taxon>
    </lineage>
</organism>
<keyword evidence="2" id="KW-1185">Reference proteome</keyword>
<proteinExistence type="predicted"/>
<accession>A0A6G7VM49</accession>
<protein>
    <submittedName>
        <fullName evidence="1">Uncharacterized protein</fullName>
    </submittedName>
</protein>
<dbReference type="RefSeq" id="WP_166191288.1">
    <property type="nucleotide sequence ID" value="NZ_CP049811.1"/>
</dbReference>
<dbReference type="KEGG" id="mon:G8E03_10275"/>
<evidence type="ECO:0000313" key="1">
    <source>
        <dbReference type="EMBL" id="QIK41119.1"/>
    </source>
</evidence>